<feature type="compositionally biased region" description="Basic and acidic residues" evidence="1">
    <location>
        <begin position="167"/>
        <end position="179"/>
    </location>
</feature>
<sequence>MFPSSGFFADINCPFSQHGRCERPHCLYKHPTKQARDWFAVSFESSKVDFTGQPYTGCGDDCLHELERINKEIESVRHEVEQERMRLSRYQTVQADRINNRPASKRESKTVDRKAYGPSSRTDFTKAHQRGKKYVVDNSKPRTDLEYDPLSNFSADLLSFSSLTKDQKLKSRQVKDKSPKNTAPSKSRPQPQVLVPLCEPVTSGFGSRPSVSSKTQQVQQRASTPTASVKGGQAFVSSTSQKKPETQFTPSVLTQNPATLQPVRNELQLNLDRQYKLEMLNPLNKYYVVLSPQPLPAKRKLKQQCEAAKDKVPHDVRQRYVNMFTEEFLKTTPNVNDAFEKALAEEKTVYNRSVNKLKYMSVAVNALKRLKSQSTVAAKGEHFMEKAVGNYLFVKYLQNLCRSDDMALYESLKDYILTDEKLIESNYPVQHPEKCGSAVLFAEKKVSPDGKWKYPTMLPGIPILFH</sequence>
<feature type="compositionally biased region" description="Basic and acidic residues" evidence="1">
    <location>
        <begin position="104"/>
        <end position="115"/>
    </location>
</feature>
<feature type="domain" description="RNA exonuclease 1 homolog-like" evidence="2">
    <location>
        <begin position="307"/>
        <end position="377"/>
    </location>
</feature>
<dbReference type="Ensembl" id="ENSPNYT00000023760.1">
    <property type="protein sequence ID" value="ENSPNYP00000023193.1"/>
    <property type="gene ID" value="ENSPNYG00000017508.1"/>
</dbReference>
<feature type="compositionally biased region" description="Polar residues" evidence="1">
    <location>
        <begin position="209"/>
        <end position="227"/>
    </location>
</feature>
<proteinExistence type="predicted"/>
<dbReference type="GeneTree" id="ENSGT00940000167497"/>
<name>A0A3B4GNX8_9CICH</name>
<dbReference type="Pfam" id="PF15870">
    <property type="entry name" value="EloA-BP1"/>
    <property type="match status" value="2"/>
</dbReference>
<dbReference type="STRING" id="303518.ENSPNYP00000023193"/>
<accession>A0A3B4GNX8</accession>
<evidence type="ECO:0000313" key="3">
    <source>
        <dbReference type="Ensembl" id="ENSPNYP00000023193.1"/>
    </source>
</evidence>
<reference evidence="3" key="1">
    <citation type="submission" date="2023-09" db="UniProtKB">
        <authorList>
            <consortium name="Ensembl"/>
        </authorList>
    </citation>
    <scope>IDENTIFICATION</scope>
</reference>
<protein>
    <recommendedName>
        <fullName evidence="2">RNA exonuclease 1 homolog-like domain-containing protein</fullName>
    </recommendedName>
</protein>
<feature type="compositionally biased region" description="Polar residues" evidence="1">
    <location>
        <begin position="180"/>
        <end position="190"/>
    </location>
</feature>
<dbReference type="InterPro" id="IPR031736">
    <property type="entry name" value="REXO1-like_dom"/>
</dbReference>
<dbReference type="AlphaFoldDB" id="A0A3B4GNX8"/>
<evidence type="ECO:0000256" key="1">
    <source>
        <dbReference type="SAM" id="MobiDB-lite"/>
    </source>
</evidence>
<feature type="domain" description="RNA exonuclease 1 homolog-like" evidence="2">
    <location>
        <begin position="405"/>
        <end position="442"/>
    </location>
</feature>
<feature type="compositionally biased region" description="Polar residues" evidence="1">
    <location>
        <begin position="235"/>
        <end position="245"/>
    </location>
</feature>
<organism evidence="3">
    <name type="scientific">Pundamilia nyererei</name>
    <dbReference type="NCBI Taxonomy" id="303518"/>
    <lineage>
        <taxon>Eukaryota</taxon>
        <taxon>Metazoa</taxon>
        <taxon>Chordata</taxon>
        <taxon>Craniata</taxon>
        <taxon>Vertebrata</taxon>
        <taxon>Euteleostomi</taxon>
        <taxon>Actinopterygii</taxon>
        <taxon>Neopterygii</taxon>
        <taxon>Teleostei</taxon>
        <taxon>Neoteleostei</taxon>
        <taxon>Acanthomorphata</taxon>
        <taxon>Ovalentaria</taxon>
        <taxon>Cichlomorphae</taxon>
        <taxon>Cichliformes</taxon>
        <taxon>Cichlidae</taxon>
        <taxon>African cichlids</taxon>
        <taxon>Pseudocrenilabrinae</taxon>
        <taxon>Haplochromini</taxon>
        <taxon>Pundamilia</taxon>
    </lineage>
</organism>
<evidence type="ECO:0000259" key="2">
    <source>
        <dbReference type="Pfam" id="PF15870"/>
    </source>
</evidence>
<feature type="region of interest" description="Disordered" evidence="1">
    <location>
        <begin position="96"/>
        <end position="131"/>
    </location>
</feature>
<feature type="region of interest" description="Disordered" evidence="1">
    <location>
        <begin position="167"/>
        <end position="245"/>
    </location>
</feature>